<dbReference type="GO" id="GO:0005975">
    <property type="term" value="P:carbohydrate metabolic process"/>
    <property type="evidence" value="ECO:0007669"/>
    <property type="project" value="InterPro"/>
</dbReference>
<evidence type="ECO:0000313" key="3">
    <source>
        <dbReference type="EMBL" id="KAK5627895.1"/>
    </source>
</evidence>
<protein>
    <recommendedName>
        <fullName evidence="1">chitinase</fullName>
        <ecNumber evidence="1">3.2.1.14</ecNumber>
    </recommendedName>
</protein>
<dbReference type="PANTHER" id="PTHR11177:SF337">
    <property type="entry name" value="CHITINASE"/>
    <property type="match status" value="1"/>
</dbReference>
<dbReference type="GO" id="GO:0008843">
    <property type="term" value="F:endochitinase activity"/>
    <property type="evidence" value="ECO:0007669"/>
    <property type="project" value="UniProtKB-EC"/>
</dbReference>
<evidence type="ECO:0000259" key="2">
    <source>
        <dbReference type="PROSITE" id="PS51910"/>
    </source>
</evidence>
<evidence type="ECO:0000256" key="1">
    <source>
        <dbReference type="ARBA" id="ARBA00012729"/>
    </source>
</evidence>
<name>A0AAN7U980_9PEZI</name>
<dbReference type="Proteomes" id="UP001305414">
    <property type="component" value="Unassembled WGS sequence"/>
</dbReference>
<dbReference type="PANTHER" id="PTHR11177">
    <property type="entry name" value="CHITINASE"/>
    <property type="match status" value="1"/>
</dbReference>
<dbReference type="GO" id="GO:0005576">
    <property type="term" value="C:extracellular region"/>
    <property type="evidence" value="ECO:0007669"/>
    <property type="project" value="TreeGrafter"/>
</dbReference>
<dbReference type="GO" id="GO:0006032">
    <property type="term" value="P:chitin catabolic process"/>
    <property type="evidence" value="ECO:0007669"/>
    <property type="project" value="TreeGrafter"/>
</dbReference>
<dbReference type="PROSITE" id="PS51910">
    <property type="entry name" value="GH18_2"/>
    <property type="match status" value="1"/>
</dbReference>
<dbReference type="InterPro" id="IPR017853">
    <property type="entry name" value="GH"/>
</dbReference>
<gene>
    <name evidence="3" type="ORF">RRF57_003610</name>
</gene>
<dbReference type="EMBL" id="JAWHQM010000006">
    <property type="protein sequence ID" value="KAK5627895.1"/>
    <property type="molecule type" value="Genomic_DNA"/>
</dbReference>
<feature type="domain" description="GH18" evidence="2">
    <location>
        <begin position="1"/>
        <end position="375"/>
    </location>
</feature>
<dbReference type="InterPro" id="IPR011583">
    <property type="entry name" value="Chitinase_II/V-like_cat"/>
</dbReference>
<comment type="caution">
    <text evidence="3">The sequence shown here is derived from an EMBL/GenBank/DDBJ whole genome shotgun (WGS) entry which is preliminary data.</text>
</comment>
<reference evidence="3 4" key="1">
    <citation type="submission" date="2023-10" db="EMBL/GenBank/DDBJ databases">
        <title>Draft genome sequence of Xylaria bambusicola isolate GMP-LS, the root and basal stem rot pathogen of sugarcane in Indonesia.</title>
        <authorList>
            <person name="Selvaraj P."/>
            <person name="Muralishankar V."/>
            <person name="Muruganantham S."/>
            <person name="Sp S."/>
            <person name="Haryani S."/>
            <person name="Lau K.J.X."/>
            <person name="Naqvi N.I."/>
        </authorList>
    </citation>
    <scope>NUCLEOTIDE SEQUENCE [LARGE SCALE GENOMIC DNA]</scope>
    <source>
        <strain evidence="3">GMP-LS</strain>
    </source>
</reference>
<organism evidence="3 4">
    <name type="scientific">Xylaria bambusicola</name>
    <dbReference type="NCBI Taxonomy" id="326684"/>
    <lineage>
        <taxon>Eukaryota</taxon>
        <taxon>Fungi</taxon>
        <taxon>Dikarya</taxon>
        <taxon>Ascomycota</taxon>
        <taxon>Pezizomycotina</taxon>
        <taxon>Sordariomycetes</taxon>
        <taxon>Xylariomycetidae</taxon>
        <taxon>Xylariales</taxon>
        <taxon>Xylariaceae</taxon>
        <taxon>Xylaria</taxon>
    </lineage>
</organism>
<dbReference type="SMART" id="SM00636">
    <property type="entry name" value="Glyco_18"/>
    <property type="match status" value="1"/>
</dbReference>
<sequence>MAFIDPKNFSTAADSSPSPVLMSVQDLRSHFDNDTKIGIALGGWSLFSNNFSMVATEPYRAKFSANLVRWIDEKGYDFVDIDWECPGGHGAEQPLNATADIENFLLLLDTIKKAHKPEKGVSISVAANPAGMESFKSVQKMKSTCRLCHNYGVRLCQSGGQKTGHHTDVEESKAAVQRYIDLGRPPEKINLGFPFYAKWFQVEDKIVPAQDTDEIDNHKSGVLTFEMKNIQPPPLPALLELLRMQPVVSTITLLLPRSAQRGTIALRAAGVAVELRIAYLSVRPGYGECHGPGAIVSFKRERENVKYDQGKGALWYFDETTSPRLFWSWENTDLMSRKFDEIVNNPTNKLGGVAAWSLGENSTGWMHVLQMQNMARLRSSDDQSEGEYSRLP</sequence>
<dbReference type="SUPFAM" id="SSF51445">
    <property type="entry name" value="(Trans)glycosidases"/>
    <property type="match status" value="1"/>
</dbReference>
<dbReference type="EC" id="3.2.1.14" evidence="1"/>
<keyword evidence="4" id="KW-1185">Reference proteome</keyword>
<dbReference type="InterPro" id="IPR050314">
    <property type="entry name" value="Glycosyl_Hydrlase_18"/>
</dbReference>
<dbReference type="Gene3D" id="3.20.20.80">
    <property type="entry name" value="Glycosidases"/>
    <property type="match status" value="1"/>
</dbReference>
<dbReference type="InterPro" id="IPR001223">
    <property type="entry name" value="Glyco_hydro18_cat"/>
</dbReference>
<proteinExistence type="predicted"/>
<evidence type="ECO:0000313" key="4">
    <source>
        <dbReference type="Proteomes" id="UP001305414"/>
    </source>
</evidence>
<dbReference type="Pfam" id="PF00704">
    <property type="entry name" value="Glyco_hydro_18"/>
    <property type="match status" value="1"/>
</dbReference>
<dbReference type="AlphaFoldDB" id="A0AAN7U980"/>
<dbReference type="GO" id="GO:0008061">
    <property type="term" value="F:chitin binding"/>
    <property type="evidence" value="ECO:0007669"/>
    <property type="project" value="InterPro"/>
</dbReference>
<accession>A0AAN7U980</accession>